<protein>
    <submittedName>
        <fullName evidence="1">Uncharacterized protein</fullName>
    </submittedName>
</protein>
<name>A0A8T0RP40_PANVG</name>
<dbReference type="Proteomes" id="UP000823388">
    <property type="component" value="Chromosome 5N"/>
</dbReference>
<proteinExistence type="predicted"/>
<sequence>MAHLVPSNIELANFHTFSQLLVQLLNFHVPGVFVSSLESNFLVSWDCKLATSQEFCLVIFGDSTTLWFAFHSSVQGGGSSRSLHYLNNYHSATLYCMLQPIEPPNEPVVFVVK</sequence>
<reference evidence="1" key="1">
    <citation type="submission" date="2020-05" db="EMBL/GenBank/DDBJ databases">
        <title>WGS assembly of Panicum virgatum.</title>
        <authorList>
            <person name="Lovell J.T."/>
            <person name="Jenkins J."/>
            <person name="Shu S."/>
            <person name="Juenger T.E."/>
            <person name="Schmutz J."/>
        </authorList>
    </citation>
    <scope>NUCLEOTIDE SEQUENCE</scope>
    <source>
        <strain evidence="1">AP13</strain>
    </source>
</reference>
<gene>
    <name evidence="1" type="ORF">PVAP13_5NG093900</name>
</gene>
<keyword evidence="2" id="KW-1185">Reference proteome</keyword>
<evidence type="ECO:0000313" key="1">
    <source>
        <dbReference type="EMBL" id="KAG2586945.1"/>
    </source>
</evidence>
<organism evidence="1 2">
    <name type="scientific">Panicum virgatum</name>
    <name type="common">Blackwell switchgrass</name>
    <dbReference type="NCBI Taxonomy" id="38727"/>
    <lineage>
        <taxon>Eukaryota</taxon>
        <taxon>Viridiplantae</taxon>
        <taxon>Streptophyta</taxon>
        <taxon>Embryophyta</taxon>
        <taxon>Tracheophyta</taxon>
        <taxon>Spermatophyta</taxon>
        <taxon>Magnoliopsida</taxon>
        <taxon>Liliopsida</taxon>
        <taxon>Poales</taxon>
        <taxon>Poaceae</taxon>
        <taxon>PACMAD clade</taxon>
        <taxon>Panicoideae</taxon>
        <taxon>Panicodae</taxon>
        <taxon>Paniceae</taxon>
        <taxon>Panicinae</taxon>
        <taxon>Panicum</taxon>
        <taxon>Panicum sect. Hiantes</taxon>
    </lineage>
</organism>
<accession>A0A8T0RP40</accession>
<dbReference type="EMBL" id="CM029046">
    <property type="protein sequence ID" value="KAG2586945.1"/>
    <property type="molecule type" value="Genomic_DNA"/>
</dbReference>
<dbReference type="AlphaFoldDB" id="A0A8T0RP40"/>
<comment type="caution">
    <text evidence="1">The sequence shown here is derived from an EMBL/GenBank/DDBJ whole genome shotgun (WGS) entry which is preliminary data.</text>
</comment>
<evidence type="ECO:0000313" key="2">
    <source>
        <dbReference type="Proteomes" id="UP000823388"/>
    </source>
</evidence>